<evidence type="ECO:0000259" key="4">
    <source>
        <dbReference type="PROSITE" id="PS50010"/>
    </source>
</evidence>
<reference evidence="5" key="1">
    <citation type="submission" date="2023-11" db="EMBL/GenBank/DDBJ databases">
        <title>Genome assemblies of two species of porcelain crab, Petrolisthes cinctipes and Petrolisthes manimaculis (Anomura: Porcellanidae).</title>
        <authorList>
            <person name="Angst P."/>
        </authorList>
    </citation>
    <scope>NUCLEOTIDE SEQUENCE</scope>
    <source>
        <strain evidence="5">PB745_02</strain>
        <tissue evidence="5">Gill</tissue>
    </source>
</reference>
<keyword evidence="6" id="KW-1185">Reference proteome</keyword>
<feature type="domain" description="DH" evidence="4">
    <location>
        <begin position="181"/>
        <end position="295"/>
    </location>
</feature>
<keyword evidence="1" id="KW-0344">Guanine-nucleotide releasing factor</keyword>
<dbReference type="GO" id="GO:0005737">
    <property type="term" value="C:cytoplasm"/>
    <property type="evidence" value="ECO:0007669"/>
    <property type="project" value="TreeGrafter"/>
</dbReference>
<comment type="caution">
    <text evidence="5">The sequence shown here is derived from an EMBL/GenBank/DDBJ whole genome shotgun (WGS) entry which is preliminary data.</text>
</comment>
<dbReference type="Gene3D" id="1.20.900.10">
    <property type="entry name" value="Dbl homology (DH) domain"/>
    <property type="match status" value="1"/>
</dbReference>
<gene>
    <name evidence="5" type="ORF">Pmani_037887</name>
</gene>
<protein>
    <recommendedName>
        <fullName evidence="4">DH domain-containing protein</fullName>
    </recommendedName>
</protein>
<evidence type="ECO:0000313" key="5">
    <source>
        <dbReference type="EMBL" id="KAK4289128.1"/>
    </source>
</evidence>
<feature type="region of interest" description="Disordered" evidence="3">
    <location>
        <begin position="74"/>
        <end position="105"/>
    </location>
</feature>
<proteinExistence type="predicted"/>
<feature type="compositionally biased region" description="Basic residues" evidence="3">
    <location>
        <begin position="75"/>
        <end position="85"/>
    </location>
</feature>
<dbReference type="InterPro" id="IPR051336">
    <property type="entry name" value="RhoGEF_Guanine_NuclExch_SF"/>
</dbReference>
<evidence type="ECO:0000256" key="3">
    <source>
        <dbReference type="SAM" id="MobiDB-lite"/>
    </source>
</evidence>
<dbReference type="EMBL" id="JAWZYT010005978">
    <property type="protein sequence ID" value="KAK4289128.1"/>
    <property type="molecule type" value="Genomic_DNA"/>
</dbReference>
<dbReference type="GO" id="GO:0005085">
    <property type="term" value="F:guanyl-nucleotide exchange factor activity"/>
    <property type="evidence" value="ECO:0007669"/>
    <property type="project" value="UniProtKB-KW"/>
</dbReference>
<dbReference type="PROSITE" id="PS50010">
    <property type="entry name" value="DH_2"/>
    <property type="match status" value="1"/>
</dbReference>
<sequence length="295" mass="33895">MPLATSPPPGVVDSGEESGVLGCYLASEDYTPEDSEGMVVVAGQKLLLLDKSSPNKRPRLEGGEECTGLLDNSAARHKMAIRPRRNHPDPRSRGQEVTEERWLVRDSDTNKEGLVPSRLLQADEEATTVLKQSLKRTVQQIAMEETLAVKQNLMKEIREFKTRKLSSRLLGPTPEDEARAKRTATIRELVETEEEFVKDLQFVMENYYDHMDNTNTPRSVRDHKDLIYNNFKFISEFHQNVLIEGVKYHAEVPTMIGRTFLRLERDFDRHAEYCSNEPLAQEFLENNIPIKEYFE</sequence>
<name>A0AAE1TKQ9_9EUCA</name>
<keyword evidence="2" id="KW-0175">Coiled coil</keyword>
<feature type="coiled-coil region" evidence="2">
    <location>
        <begin position="143"/>
        <end position="195"/>
    </location>
</feature>
<feature type="non-terminal residue" evidence="5">
    <location>
        <position position="1"/>
    </location>
</feature>
<feature type="compositionally biased region" description="Basic and acidic residues" evidence="3">
    <location>
        <begin position="86"/>
        <end position="105"/>
    </location>
</feature>
<dbReference type="AlphaFoldDB" id="A0AAE1TKQ9"/>
<evidence type="ECO:0000256" key="2">
    <source>
        <dbReference type="SAM" id="Coils"/>
    </source>
</evidence>
<dbReference type="Pfam" id="PF00621">
    <property type="entry name" value="RhoGEF"/>
    <property type="match status" value="1"/>
</dbReference>
<evidence type="ECO:0000313" key="6">
    <source>
        <dbReference type="Proteomes" id="UP001292094"/>
    </source>
</evidence>
<organism evidence="5 6">
    <name type="scientific">Petrolisthes manimaculis</name>
    <dbReference type="NCBI Taxonomy" id="1843537"/>
    <lineage>
        <taxon>Eukaryota</taxon>
        <taxon>Metazoa</taxon>
        <taxon>Ecdysozoa</taxon>
        <taxon>Arthropoda</taxon>
        <taxon>Crustacea</taxon>
        <taxon>Multicrustacea</taxon>
        <taxon>Malacostraca</taxon>
        <taxon>Eumalacostraca</taxon>
        <taxon>Eucarida</taxon>
        <taxon>Decapoda</taxon>
        <taxon>Pleocyemata</taxon>
        <taxon>Anomura</taxon>
        <taxon>Galatheoidea</taxon>
        <taxon>Porcellanidae</taxon>
        <taxon>Petrolisthes</taxon>
    </lineage>
</organism>
<dbReference type="Proteomes" id="UP001292094">
    <property type="component" value="Unassembled WGS sequence"/>
</dbReference>
<dbReference type="PANTHER" id="PTHR22826">
    <property type="entry name" value="RHO GUANINE EXCHANGE FACTOR-RELATED"/>
    <property type="match status" value="1"/>
</dbReference>
<dbReference type="SUPFAM" id="SSF48065">
    <property type="entry name" value="DBL homology domain (DH-domain)"/>
    <property type="match status" value="1"/>
</dbReference>
<dbReference type="InterPro" id="IPR000219">
    <property type="entry name" value="DH_dom"/>
</dbReference>
<dbReference type="InterPro" id="IPR035899">
    <property type="entry name" value="DBL_dom_sf"/>
</dbReference>
<evidence type="ECO:0000256" key="1">
    <source>
        <dbReference type="ARBA" id="ARBA00022658"/>
    </source>
</evidence>
<accession>A0AAE1TKQ9</accession>